<keyword evidence="2" id="KW-1185">Reference proteome</keyword>
<dbReference type="Proteomes" id="UP000250235">
    <property type="component" value="Unassembled WGS sequence"/>
</dbReference>
<reference evidence="1 2" key="1">
    <citation type="journal article" date="2015" name="Proc. Natl. Acad. Sci. U.S.A.">
        <title>The resurrection genome of Boea hygrometrica: A blueprint for survival of dehydration.</title>
        <authorList>
            <person name="Xiao L."/>
            <person name="Yang G."/>
            <person name="Zhang L."/>
            <person name="Yang X."/>
            <person name="Zhao S."/>
            <person name="Ji Z."/>
            <person name="Zhou Q."/>
            <person name="Hu M."/>
            <person name="Wang Y."/>
            <person name="Chen M."/>
            <person name="Xu Y."/>
            <person name="Jin H."/>
            <person name="Xiao X."/>
            <person name="Hu G."/>
            <person name="Bao F."/>
            <person name="Hu Y."/>
            <person name="Wan P."/>
            <person name="Li L."/>
            <person name="Deng X."/>
            <person name="Kuang T."/>
            <person name="Xiang C."/>
            <person name="Zhu J.K."/>
            <person name="Oliver M.J."/>
            <person name="He Y."/>
        </authorList>
    </citation>
    <scope>NUCLEOTIDE SEQUENCE [LARGE SCALE GENOMIC DNA]</scope>
    <source>
        <strain evidence="2">cv. XS01</strain>
    </source>
</reference>
<evidence type="ECO:0000313" key="1">
    <source>
        <dbReference type="EMBL" id="KZV28595.1"/>
    </source>
</evidence>
<dbReference type="EMBL" id="KV010063">
    <property type="protein sequence ID" value="KZV28595.1"/>
    <property type="molecule type" value="Genomic_DNA"/>
</dbReference>
<evidence type="ECO:0000313" key="2">
    <source>
        <dbReference type="Proteomes" id="UP000250235"/>
    </source>
</evidence>
<organism evidence="1 2">
    <name type="scientific">Dorcoceras hygrometricum</name>
    <dbReference type="NCBI Taxonomy" id="472368"/>
    <lineage>
        <taxon>Eukaryota</taxon>
        <taxon>Viridiplantae</taxon>
        <taxon>Streptophyta</taxon>
        <taxon>Embryophyta</taxon>
        <taxon>Tracheophyta</taxon>
        <taxon>Spermatophyta</taxon>
        <taxon>Magnoliopsida</taxon>
        <taxon>eudicotyledons</taxon>
        <taxon>Gunneridae</taxon>
        <taxon>Pentapetalae</taxon>
        <taxon>asterids</taxon>
        <taxon>lamiids</taxon>
        <taxon>Lamiales</taxon>
        <taxon>Gesneriaceae</taxon>
        <taxon>Didymocarpoideae</taxon>
        <taxon>Trichosporeae</taxon>
        <taxon>Loxocarpinae</taxon>
        <taxon>Dorcoceras</taxon>
    </lineage>
</organism>
<gene>
    <name evidence="1" type="ORF">F511_13643</name>
</gene>
<sequence>MWTGPVRDLGVDRAVYGFQLRQELDVCELVYVCIICLPWAGDDATSFGDISLDAGCWSSPS</sequence>
<name>A0A2Z7B486_9LAMI</name>
<proteinExistence type="predicted"/>
<accession>A0A2Z7B486</accession>
<dbReference type="AlphaFoldDB" id="A0A2Z7B486"/>
<protein>
    <submittedName>
        <fullName evidence="1">Uncharacterized protein</fullName>
    </submittedName>
</protein>